<sequence length="61" mass="6673">MSNGITELTAYEVYGPDGGFDSNHDEDDLDVAEREAEGLGGKVVRVTYTATSREVVRDYTT</sequence>
<dbReference type="AlphaFoldDB" id="A0A0J8UFA3"/>
<protein>
    <submittedName>
        <fullName evidence="1">Uncharacterized protein</fullName>
    </submittedName>
</protein>
<name>A0A0J8UFA3_9MYCO</name>
<dbReference type="Proteomes" id="UP000037594">
    <property type="component" value="Unassembled WGS sequence"/>
</dbReference>
<proteinExistence type="predicted"/>
<dbReference type="PATRIC" id="fig|451644.5.peg.1228"/>
<comment type="caution">
    <text evidence="1">The sequence shown here is derived from an EMBL/GenBank/DDBJ whole genome shotgun (WGS) entry which is preliminary data.</text>
</comment>
<accession>A0A0J8UFA3</accession>
<dbReference type="RefSeq" id="WP_048895541.1">
    <property type="nucleotide sequence ID" value="NZ_LFOD01000003.1"/>
</dbReference>
<dbReference type="EMBL" id="LFOD01000003">
    <property type="protein sequence ID" value="KMV19602.1"/>
    <property type="molecule type" value="Genomic_DNA"/>
</dbReference>
<evidence type="ECO:0000313" key="2">
    <source>
        <dbReference type="Proteomes" id="UP000037594"/>
    </source>
</evidence>
<reference evidence="1 2" key="1">
    <citation type="submission" date="2015-06" db="EMBL/GenBank/DDBJ databases">
        <title>Genome sequence of Mycobacterium conceptionense strain MLE.</title>
        <authorList>
            <person name="Greninger A.L."/>
            <person name="Cunningham G."/>
            <person name="Chiu C.Y."/>
            <person name="Miller S."/>
        </authorList>
    </citation>
    <scope>NUCLEOTIDE SEQUENCE [LARGE SCALE GENOMIC DNA]</scope>
    <source>
        <strain evidence="1 2">MLE</strain>
    </source>
</reference>
<gene>
    <name evidence="1" type="ORF">ACT17_06030</name>
</gene>
<evidence type="ECO:0000313" key="1">
    <source>
        <dbReference type="EMBL" id="KMV19602.1"/>
    </source>
</evidence>
<organism evidence="1 2">
    <name type="scientific">Mycolicibacterium conceptionense</name>
    <dbReference type="NCBI Taxonomy" id="451644"/>
    <lineage>
        <taxon>Bacteria</taxon>
        <taxon>Bacillati</taxon>
        <taxon>Actinomycetota</taxon>
        <taxon>Actinomycetes</taxon>
        <taxon>Mycobacteriales</taxon>
        <taxon>Mycobacteriaceae</taxon>
        <taxon>Mycolicibacterium</taxon>
    </lineage>
</organism>
<dbReference type="OrthoDB" id="9887850at2"/>